<accession>A0A2S4J9W9</accession>
<sequence length="64" mass="7091">MHGLFRSYYYQVAVIGCGGRTVIIDADARSAMALPVWKLGHPRQLCKCLTIDMSLSFVKRAGCD</sequence>
<comment type="caution">
    <text evidence="1">The sequence shown here is derived from an EMBL/GenBank/DDBJ whole genome shotgun (WGS) entry which is preliminary data.</text>
</comment>
<name>A0A2S4J9W9_PSESY</name>
<organism evidence="1 2">
    <name type="scientific">Pseudomonas syringae pv. syringae</name>
    <dbReference type="NCBI Taxonomy" id="321"/>
    <lineage>
        <taxon>Bacteria</taxon>
        <taxon>Pseudomonadati</taxon>
        <taxon>Pseudomonadota</taxon>
        <taxon>Gammaproteobacteria</taxon>
        <taxon>Pseudomonadales</taxon>
        <taxon>Pseudomonadaceae</taxon>
        <taxon>Pseudomonas</taxon>
        <taxon>Pseudomonas syringae</taxon>
    </lineage>
</organism>
<evidence type="ECO:0000313" key="1">
    <source>
        <dbReference type="EMBL" id="POQ04620.1"/>
    </source>
</evidence>
<gene>
    <name evidence="1" type="ORF">CXB42_10165</name>
</gene>
<dbReference type="Proteomes" id="UP000237295">
    <property type="component" value="Unassembled WGS sequence"/>
</dbReference>
<evidence type="ECO:0000313" key="2">
    <source>
        <dbReference type="Proteomes" id="UP000237295"/>
    </source>
</evidence>
<reference evidence="1 2" key="1">
    <citation type="submission" date="2017-03" db="EMBL/GenBank/DDBJ databases">
        <authorList>
            <person name="Hulin M.T."/>
        </authorList>
    </citation>
    <scope>NUCLEOTIDE SEQUENCE [LARGE SCALE GENOMIC DNA]</scope>
    <source>
        <strain evidence="1 2">5264</strain>
    </source>
</reference>
<protein>
    <submittedName>
        <fullName evidence="1">Uncharacterized protein</fullName>
    </submittedName>
</protein>
<dbReference type="AlphaFoldDB" id="A0A2S4J9W9"/>
<proteinExistence type="predicted"/>
<dbReference type="PROSITE" id="PS51257">
    <property type="entry name" value="PROKAR_LIPOPROTEIN"/>
    <property type="match status" value="1"/>
</dbReference>
<dbReference type="EMBL" id="NBAQ01000004">
    <property type="protein sequence ID" value="POQ04620.1"/>
    <property type="molecule type" value="Genomic_DNA"/>
</dbReference>